<evidence type="ECO:0000259" key="13">
    <source>
        <dbReference type="Pfam" id="PF17708"/>
    </source>
</evidence>
<dbReference type="GO" id="GO:0005546">
    <property type="term" value="F:phosphatidylinositol-4,5-bisphosphate binding"/>
    <property type="evidence" value="ECO:0007669"/>
    <property type="project" value="TreeGrafter"/>
</dbReference>
<proteinExistence type="inferred from homology"/>
<evidence type="ECO:0000256" key="11">
    <source>
        <dbReference type="ARBA" id="ARBA00023288"/>
    </source>
</evidence>
<keyword evidence="11" id="KW-0449">Lipoprotein</keyword>
<dbReference type="GO" id="GO:0012501">
    <property type="term" value="P:programmed cell death"/>
    <property type="evidence" value="ECO:0007669"/>
    <property type="project" value="UniProtKB-KW"/>
</dbReference>
<keyword evidence="15" id="KW-1185">Reference proteome</keyword>
<evidence type="ECO:0000256" key="7">
    <source>
        <dbReference type="ARBA" id="ARBA00022590"/>
    </source>
</evidence>
<comment type="subcellular location">
    <subcellularLocation>
        <location evidence="2">Cell membrane</location>
        <topology evidence="2">Multi-pass membrane protein</topology>
    </subcellularLocation>
    <subcellularLocation>
        <location evidence="1">Cytoplasm</location>
    </subcellularLocation>
</comment>
<evidence type="ECO:0000256" key="8">
    <source>
        <dbReference type="ARBA" id="ARBA00022692"/>
    </source>
</evidence>
<keyword evidence="10" id="KW-0564">Palmitate</keyword>
<dbReference type="Proteomes" id="UP000052978">
    <property type="component" value="Unassembled WGS sequence"/>
</dbReference>
<dbReference type="InterPro" id="IPR041263">
    <property type="entry name" value="Gasdermin_PUB"/>
</dbReference>
<dbReference type="EMBL" id="KE162096">
    <property type="protein sequence ID" value="EPQ07012.1"/>
    <property type="molecule type" value="Genomic_DNA"/>
</dbReference>
<dbReference type="GO" id="GO:0070273">
    <property type="term" value="F:phosphatidylinositol-4-phosphate binding"/>
    <property type="evidence" value="ECO:0007669"/>
    <property type="project" value="TreeGrafter"/>
</dbReference>
<evidence type="ECO:0000256" key="5">
    <source>
        <dbReference type="ARBA" id="ARBA00022475"/>
    </source>
</evidence>
<evidence type="ECO:0000256" key="10">
    <source>
        <dbReference type="ARBA" id="ARBA00023139"/>
    </source>
</evidence>
<evidence type="ECO:0000313" key="14">
    <source>
        <dbReference type="EMBL" id="EPQ07012.1"/>
    </source>
</evidence>
<dbReference type="GO" id="GO:0070269">
    <property type="term" value="P:pyroptotic inflammatory response"/>
    <property type="evidence" value="ECO:0007669"/>
    <property type="project" value="TreeGrafter"/>
</dbReference>
<dbReference type="PANTHER" id="PTHR16399">
    <property type="entry name" value="GASDERMIN"/>
    <property type="match status" value="1"/>
</dbReference>
<dbReference type="Pfam" id="PF17708">
    <property type="entry name" value="Gasdermin_C"/>
    <property type="match status" value="1"/>
</dbReference>
<keyword evidence="9" id="KW-0472">Membrane</keyword>
<dbReference type="AlphaFoldDB" id="S7PG65"/>
<keyword evidence="5" id="KW-1003">Cell membrane</keyword>
<keyword evidence="7" id="KW-1210">Necrosis</keyword>
<evidence type="ECO:0000256" key="2">
    <source>
        <dbReference type="ARBA" id="ARBA00004651"/>
    </source>
</evidence>
<gene>
    <name evidence="14" type="ORF">D623_10006416</name>
</gene>
<dbReference type="PANTHER" id="PTHR16399:SF15">
    <property type="entry name" value="GASDERMIN-D"/>
    <property type="match status" value="1"/>
</dbReference>
<dbReference type="GO" id="GO:0042742">
    <property type="term" value="P:defense response to bacterium"/>
    <property type="evidence" value="ECO:0007669"/>
    <property type="project" value="TreeGrafter"/>
</dbReference>
<keyword evidence="8" id="KW-0812">Transmembrane</keyword>
<dbReference type="eggNOG" id="ENOG502S0IQ">
    <property type="taxonomic scope" value="Eukaryota"/>
</dbReference>
<accession>S7PG65</accession>
<sequence length="411" mass="45162">MSAFERVVKSVVQELDRRGELVPVDSLRSSTSFRPYCLLARRPPGSPFWRPRYKGINLSIKDILEPDDPEPAVQCIGPYQFQDAVDGQLQGRVELSVAGQGGFSGGASVSGSSSTSMNVCTLRVDPNTWVAMLQERHLQQQEHKVLQQLRSRGDDVFVVTEVLQTQKEVEVTRTRRQEGSGQFVLPGAMCLKGQGQGEGHLSRKRTVTIPAGSILAFQVAQLVITGSGWDILFSPDKKQRTFELPPIGNQLPGGASSQSRRFSIWSIAKQLSCIGDGLEDDRQAPTEDFPGLEAEVRAWAQRLESLSRQLCEQLLRGLRQVLQDEPALEALEESLEQDLCCGRVEPLKGPAGDILECLVLPDRTLVEELAGPISYLLEALAALSETQHELLAEALEAKALSEPLQLLSQLC</sequence>
<reference evidence="14 15" key="1">
    <citation type="journal article" date="2013" name="Nat. Commun.">
        <title>Genome analysis reveals insights into physiology and longevity of the Brandt's bat Myotis brandtii.</title>
        <authorList>
            <person name="Seim I."/>
            <person name="Fang X."/>
            <person name="Xiong Z."/>
            <person name="Lobanov A.V."/>
            <person name="Huang Z."/>
            <person name="Ma S."/>
            <person name="Feng Y."/>
            <person name="Turanov A.A."/>
            <person name="Zhu Y."/>
            <person name="Lenz T.L."/>
            <person name="Gerashchenko M.V."/>
            <person name="Fan D."/>
            <person name="Hee Yim S."/>
            <person name="Yao X."/>
            <person name="Jordan D."/>
            <person name="Xiong Y."/>
            <person name="Ma Y."/>
            <person name="Lyapunov A.N."/>
            <person name="Chen G."/>
            <person name="Kulakova O.I."/>
            <person name="Sun Y."/>
            <person name="Lee S.G."/>
            <person name="Bronson R.T."/>
            <person name="Moskalev A.A."/>
            <person name="Sunyaev S.R."/>
            <person name="Zhang G."/>
            <person name="Krogh A."/>
            <person name="Wang J."/>
            <person name="Gladyshev V.N."/>
        </authorList>
    </citation>
    <scope>NUCLEOTIDE SEQUENCE [LARGE SCALE GENOMIC DNA]</scope>
</reference>
<evidence type="ECO:0000313" key="15">
    <source>
        <dbReference type="Proteomes" id="UP000052978"/>
    </source>
</evidence>
<evidence type="ECO:0000256" key="4">
    <source>
        <dbReference type="ARBA" id="ARBA00022452"/>
    </source>
</evidence>
<comment type="similarity">
    <text evidence="3">Belongs to the gasdermin family.</text>
</comment>
<feature type="domain" description="Gasdermin pore forming" evidence="12">
    <location>
        <begin position="3"/>
        <end position="243"/>
    </location>
</feature>
<dbReference type="Pfam" id="PF04598">
    <property type="entry name" value="Gasdermin"/>
    <property type="match status" value="1"/>
</dbReference>
<dbReference type="InterPro" id="IPR007677">
    <property type="entry name" value="Gasdermin"/>
</dbReference>
<keyword evidence="6" id="KW-0963">Cytoplasm</keyword>
<dbReference type="GO" id="GO:0005886">
    <property type="term" value="C:plasma membrane"/>
    <property type="evidence" value="ECO:0007669"/>
    <property type="project" value="UniProtKB-SubCell"/>
</dbReference>
<keyword evidence="4" id="KW-1134">Transmembrane beta strand</keyword>
<protein>
    <submittedName>
        <fullName evidence="14">Gasdermin-D</fullName>
    </submittedName>
</protein>
<evidence type="ECO:0000256" key="9">
    <source>
        <dbReference type="ARBA" id="ARBA00023136"/>
    </source>
</evidence>
<evidence type="ECO:0000256" key="3">
    <source>
        <dbReference type="ARBA" id="ARBA00009279"/>
    </source>
</evidence>
<dbReference type="InterPro" id="IPR040460">
    <property type="entry name" value="Gasdermin_pore"/>
</dbReference>
<evidence type="ECO:0000256" key="1">
    <source>
        <dbReference type="ARBA" id="ARBA00004496"/>
    </source>
</evidence>
<name>S7PG65_MYOBR</name>
<feature type="domain" description="Gasdermin PUB" evidence="13">
    <location>
        <begin position="288"/>
        <end position="410"/>
    </location>
</feature>
<evidence type="ECO:0000259" key="12">
    <source>
        <dbReference type="Pfam" id="PF04598"/>
    </source>
</evidence>
<dbReference type="GO" id="GO:0072559">
    <property type="term" value="C:NLRP3 inflammasome complex"/>
    <property type="evidence" value="ECO:0007669"/>
    <property type="project" value="TreeGrafter"/>
</dbReference>
<organism evidence="14 15">
    <name type="scientific">Myotis brandtii</name>
    <name type="common">Brandt's bat</name>
    <dbReference type="NCBI Taxonomy" id="109478"/>
    <lineage>
        <taxon>Eukaryota</taxon>
        <taxon>Metazoa</taxon>
        <taxon>Chordata</taxon>
        <taxon>Craniata</taxon>
        <taxon>Vertebrata</taxon>
        <taxon>Euteleostomi</taxon>
        <taxon>Mammalia</taxon>
        <taxon>Eutheria</taxon>
        <taxon>Laurasiatheria</taxon>
        <taxon>Chiroptera</taxon>
        <taxon>Yangochiroptera</taxon>
        <taxon>Vespertilionidae</taxon>
        <taxon>Myotis</taxon>
    </lineage>
</organism>
<evidence type="ECO:0000256" key="6">
    <source>
        <dbReference type="ARBA" id="ARBA00022490"/>
    </source>
</evidence>
<dbReference type="GO" id="GO:0001786">
    <property type="term" value="F:phosphatidylserine binding"/>
    <property type="evidence" value="ECO:0007669"/>
    <property type="project" value="TreeGrafter"/>
</dbReference>